<dbReference type="GO" id="GO:0004721">
    <property type="term" value="F:phosphoprotein phosphatase activity"/>
    <property type="evidence" value="ECO:0007669"/>
    <property type="project" value="TreeGrafter"/>
</dbReference>
<keyword evidence="4" id="KW-0597">Phosphoprotein</keyword>
<dbReference type="STRING" id="1147123.SAMN05443428_1339"/>
<keyword evidence="11" id="KW-1185">Reference proteome</keyword>
<dbReference type="Pfam" id="PF00512">
    <property type="entry name" value="HisKA"/>
    <property type="match status" value="1"/>
</dbReference>
<keyword evidence="8" id="KW-1133">Transmembrane helix</keyword>
<gene>
    <name evidence="10" type="ORF">SAMN05443428_1339</name>
</gene>
<dbReference type="Gene3D" id="6.10.340.10">
    <property type="match status" value="1"/>
</dbReference>
<reference evidence="11" key="1">
    <citation type="submission" date="2017-02" db="EMBL/GenBank/DDBJ databases">
        <authorList>
            <person name="Varghese N."/>
            <person name="Submissions S."/>
        </authorList>
    </citation>
    <scope>NUCLEOTIDE SEQUENCE [LARGE SCALE GENOMIC DNA]</scope>
    <source>
        <strain evidence="11">USBA 833</strain>
    </source>
</reference>
<name>A0A1T4YCK8_9CLOT</name>
<feature type="transmembrane region" description="Helical" evidence="8">
    <location>
        <begin position="167"/>
        <end position="186"/>
    </location>
</feature>
<dbReference type="EMBL" id="FUYH01000033">
    <property type="protein sequence ID" value="SKA98995.1"/>
    <property type="molecule type" value="Genomic_DNA"/>
</dbReference>
<dbReference type="InterPro" id="IPR003594">
    <property type="entry name" value="HATPase_dom"/>
</dbReference>
<proteinExistence type="predicted"/>
<keyword evidence="6 10" id="KW-0418">Kinase</keyword>
<dbReference type="InterPro" id="IPR036890">
    <property type="entry name" value="HATPase_C_sf"/>
</dbReference>
<dbReference type="PROSITE" id="PS50109">
    <property type="entry name" value="HIS_KIN"/>
    <property type="match status" value="1"/>
</dbReference>
<accession>A0A1T4YCK8</accession>
<evidence type="ECO:0000313" key="10">
    <source>
        <dbReference type="EMBL" id="SKA98995.1"/>
    </source>
</evidence>
<dbReference type="EC" id="2.7.13.3" evidence="3"/>
<organism evidence="10 11">
    <name type="scientific">Caloramator quimbayensis</name>
    <dbReference type="NCBI Taxonomy" id="1147123"/>
    <lineage>
        <taxon>Bacteria</taxon>
        <taxon>Bacillati</taxon>
        <taxon>Bacillota</taxon>
        <taxon>Clostridia</taxon>
        <taxon>Eubacteriales</taxon>
        <taxon>Clostridiaceae</taxon>
        <taxon>Caloramator</taxon>
    </lineage>
</organism>
<keyword evidence="7" id="KW-0902">Two-component regulatory system</keyword>
<sequence>MKIKIKLFHKLSLNFLAVILITLITIIITSYVMIQNRFDNYLHDVHYAETKRIADYIINEYKKNKDIYKTDKNILVGYARFQGIYIKLEDFNNNVILDSGKEYLQERKPTNKSYLKPPNNVRTLSYMEDNINLYNDNEIIGRLTIGYYGKNNPSRQALIFKDQFSRVFPVSAVIAILIGIFLSLILSKELSLPILEVVKTSQNLRKGNFKERSKIKTNTAELEELSYSINCLADTLEDQDMLRKRLVTDISHEIRTPLSNLRNYLEAFIDGLWQPTTEKIEGCLEEVVRISSLADNIKYIASLEDSSEKLNKSKFNLSEEMDKIIEMFRPQCFKKEISLFAEIEPNIYAYMDKNKVRQILNNLLSNAYSYSNFKGKIEVSLKKIENRIVITVKDNGIGIPKKDIPYIFERFYRTDLSRSRETGGTGIGLSIVKSIVEAHEGNIEVESTLNKGTKFTITFKNNL</sequence>
<dbReference type="CDD" id="cd00082">
    <property type="entry name" value="HisKA"/>
    <property type="match status" value="1"/>
</dbReference>
<evidence type="ECO:0000259" key="9">
    <source>
        <dbReference type="PROSITE" id="PS50109"/>
    </source>
</evidence>
<feature type="domain" description="Histidine kinase" evidence="9">
    <location>
        <begin position="249"/>
        <end position="463"/>
    </location>
</feature>
<dbReference type="SMART" id="SM00387">
    <property type="entry name" value="HATPase_c"/>
    <property type="match status" value="1"/>
</dbReference>
<dbReference type="InterPro" id="IPR036097">
    <property type="entry name" value="HisK_dim/P_sf"/>
</dbReference>
<dbReference type="SMART" id="SM00388">
    <property type="entry name" value="HisKA"/>
    <property type="match status" value="1"/>
</dbReference>
<dbReference type="FunFam" id="3.30.565.10:FF:000006">
    <property type="entry name" value="Sensor histidine kinase WalK"/>
    <property type="match status" value="1"/>
</dbReference>
<evidence type="ECO:0000256" key="4">
    <source>
        <dbReference type="ARBA" id="ARBA00022553"/>
    </source>
</evidence>
<evidence type="ECO:0000256" key="5">
    <source>
        <dbReference type="ARBA" id="ARBA00022679"/>
    </source>
</evidence>
<evidence type="ECO:0000256" key="1">
    <source>
        <dbReference type="ARBA" id="ARBA00000085"/>
    </source>
</evidence>
<evidence type="ECO:0000256" key="6">
    <source>
        <dbReference type="ARBA" id="ARBA00022777"/>
    </source>
</evidence>
<keyword evidence="8" id="KW-0472">Membrane</keyword>
<dbReference type="PANTHER" id="PTHR45453:SF1">
    <property type="entry name" value="PHOSPHATE REGULON SENSOR PROTEIN PHOR"/>
    <property type="match status" value="1"/>
</dbReference>
<evidence type="ECO:0000256" key="2">
    <source>
        <dbReference type="ARBA" id="ARBA00004370"/>
    </source>
</evidence>
<evidence type="ECO:0000256" key="7">
    <source>
        <dbReference type="ARBA" id="ARBA00023012"/>
    </source>
</evidence>
<dbReference type="GO" id="GO:0005886">
    <property type="term" value="C:plasma membrane"/>
    <property type="evidence" value="ECO:0007669"/>
    <property type="project" value="TreeGrafter"/>
</dbReference>
<dbReference type="RefSeq" id="WP_179122319.1">
    <property type="nucleotide sequence ID" value="NZ_FUYH01000033.1"/>
</dbReference>
<evidence type="ECO:0000256" key="3">
    <source>
        <dbReference type="ARBA" id="ARBA00012438"/>
    </source>
</evidence>
<dbReference type="Gene3D" id="1.10.287.130">
    <property type="match status" value="1"/>
</dbReference>
<dbReference type="SUPFAM" id="SSF55874">
    <property type="entry name" value="ATPase domain of HSP90 chaperone/DNA topoisomerase II/histidine kinase"/>
    <property type="match status" value="1"/>
</dbReference>
<dbReference type="Proteomes" id="UP000190105">
    <property type="component" value="Unassembled WGS sequence"/>
</dbReference>
<dbReference type="InterPro" id="IPR004358">
    <property type="entry name" value="Sig_transdc_His_kin-like_C"/>
</dbReference>
<dbReference type="PANTHER" id="PTHR45453">
    <property type="entry name" value="PHOSPHATE REGULON SENSOR PROTEIN PHOR"/>
    <property type="match status" value="1"/>
</dbReference>
<dbReference type="InterPro" id="IPR050351">
    <property type="entry name" value="BphY/WalK/GraS-like"/>
</dbReference>
<feature type="transmembrane region" description="Helical" evidence="8">
    <location>
        <begin position="12"/>
        <end position="34"/>
    </location>
</feature>
<dbReference type="SUPFAM" id="SSF47384">
    <property type="entry name" value="Homodimeric domain of signal transducing histidine kinase"/>
    <property type="match status" value="1"/>
</dbReference>
<evidence type="ECO:0000256" key="8">
    <source>
        <dbReference type="SAM" id="Phobius"/>
    </source>
</evidence>
<dbReference type="Gene3D" id="3.30.565.10">
    <property type="entry name" value="Histidine kinase-like ATPase, C-terminal domain"/>
    <property type="match status" value="1"/>
</dbReference>
<protein>
    <recommendedName>
        <fullName evidence="3">histidine kinase</fullName>
        <ecNumber evidence="3">2.7.13.3</ecNumber>
    </recommendedName>
</protein>
<comment type="subcellular location">
    <subcellularLocation>
        <location evidence="2">Membrane</location>
    </subcellularLocation>
</comment>
<keyword evidence="8" id="KW-0812">Transmembrane</keyword>
<dbReference type="CDD" id="cd00075">
    <property type="entry name" value="HATPase"/>
    <property type="match status" value="1"/>
</dbReference>
<dbReference type="GO" id="GO:0000155">
    <property type="term" value="F:phosphorelay sensor kinase activity"/>
    <property type="evidence" value="ECO:0007669"/>
    <property type="project" value="InterPro"/>
</dbReference>
<keyword evidence="5" id="KW-0808">Transferase</keyword>
<dbReference type="Pfam" id="PF02518">
    <property type="entry name" value="HATPase_c"/>
    <property type="match status" value="1"/>
</dbReference>
<dbReference type="PRINTS" id="PR00344">
    <property type="entry name" value="BCTRLSENSOR"/>
</dbReference>
<evidence type="ECO:0000313" key="11">
    <source>
        <dbReference type="Proteomes" id="UP000190105"/>
    </source>
</evidence>
<dbReference type="GO" id="GO:0016036">
    <property type="term" value="P:cellular response to phosphate starvation"/>
    <property type="evidence" value="ECO:0007669"/>
    <property type="project" value="TreeGrafter"/>
</dbReference>
<dbReference type="AlphaFoldDB" id="A0A1T4YCK8"/>
<comment type="catalytic activity">
    <reaction evidence="1">
        <text>ATP + protein L-histidine = ADP + protein N-phospho-L-histidine.</text>
        <dbReference type="EC" id="2.7.13.3"/>
    </reaction>
</comment>
<dbReference type="InterPro" id="IPR003661">
    <property type="entry name" value="HisK_dim/P_dom"/>
</dbReference>
<dbReference type="InterPro" id="IPR005467">
    <property type="entry name" value="His_kinase_dom"/>
</dbReference>